<proteinExistence type="predicted"/>
<feature type="domain" description="Cupin type-2" evidence="3">
    <location>
        <begin position="70"/>
        <end position="134"/>
    </location>
</feature>
<reference evidence="5" key="1">
    <citation type="journal article" date="2019" name="Int. J. Syst. Evol. Microbiol.">
        <title>The Global Catalogue of Microorganisms (GCM) 10K type strain sequencing project: providing services to taxonomists for standard genome sequencing and annotation.</title>
        <authorList>
            <consortium name="The Broad Institute Genomics Platform"/>
            <consortium name="The Broad Institute Genome Sequencing Center for Infectious Disease"/>
            <person name="Wu L."/>
            <person name="Ma J."/>
        </authorList>
    </citation>
    <scope>NUCLEOTIDE SEQUENCE [LARGE SCALE GENOMIC DNA]</scope>
    <source>
        <strain evidence="5">CCUG 54520</strain>
    </source>
</reference>
<dbReference type="InterPro" id="IPR011051">
    <property type="entry name" value="RmlC_Cupin_sf"/>
</dbReference>
<dbReference type="Proteomes" id="UP001595914">
    <property type="component" value="Unassembled WGS sequence"/>
</dbReference>
<protein>
    <submittedName>
        <fullName evidence="4">Cupin domain-containing protein</fullName>
    </submittedName>
</protein>
<comment type="caution">
    <text evidence="4">The sequence shown here is derived from an EMBL/GenBank/DDBJ whole genome shotgun (WGS) entry which is preliminary data.</text>
</comment>
<dbReference type="SUPFAM" id="SSF51182">
    <property type="entry name" value="RmlC-like cupins"/>
    <property type="match status" value="1"/>
</dbReference>
<feature type="chain" id="PRO_5047539580" evidence="2">
    <location>
        <begin position="29"/>
        <end position="155"/>
    </location>
</feature>
<evidence type="ECO:0000313" key="4">
    <source>
        <dbReference type="EMBL" id="MFC4605115.1"/>
    </source>
</evidence>
<dbReference type="Gene3D" id="2.60.120.10">
    <property type="entry name" value="Jelly Rolls"/>
    <property type="match status" value="1"/>
</dbReference>
<accession>A0ABV9FSU9</accession>
<dbReference type="RefSeq" id="WP_378418459.1">
    <property type="nucleotide sequence ID" value="NZ_JBHSFO010000009.1"/>
</dbReference>
<gene>
    <name evidence="4" type="ORF">ACFO6S_15570</name>
</gene>
<evidence type="ECO:0000256" key="1">
    <source>
        <dbReference type="SAM" id="MobiDB-lite"/>
    </source>
</evidence>
<feature type="signal peptide" evidence="2">
    <location>
        <begin position="1"/>
        <end position="28"/>
    </location>
</feature>
<keyword evidence="2" id="KW-0732">Signal</keyword>
<dbReference type="EMBL" id="JBHSFO010000009">
    <property type="protein sequence ID" value="MFC4605115.1"/>
    <property type="molecule type" value="Genomic_DNA"/>
</dbReference>
<organism evidence="4 5">
    <name type="scientific">Rhodococcus kronopolitis</name>
    <dbReference type="NCBI Taxonomy" id="1460226"/>
    <lineage>
        <taxon>Bacteria</taxon>
        <taxon>Bacillati</taxon>
        <taxon>Actinomycetota</taxon>
        <taxon>Actinomycetes</taxon>
        <taxon>Mycobacteriales</taxon>
        <taxon>Nocardiaceae</taxon>
        <taxon>Rhodococcus</taxon>
    </lineage>
</organism>
<dbReference type="Pfam" id="PF07883">
    <property type="entry name" value="Cupin_2"/>
    <property type="match status" value="1"/>
</dbReference>
<feature type="region of interest" description="Disordered" evidence="1">
    <location>
        <begin position="103"/>
        <end position="126"/>
    </location>
</feature>
<name>A0ABV9FSU9_9NOCA</name>
<dbReference type="InterPro" id="IPR014710">
    <property type="entry name" value="RmlC-like_jellyroll"/>
</dbReference>
<sequence length="155" mass="15620">MRSTAFRLLTVPVALAALCLVATTPAQATPADGVTAETLAQFQVPGAWLPGPPPGHGALPGQVTATLRRIVIAPGGSTGWHHHPGHVTGVVTSGTLTRELADCSQETSPAGSPVSEDPGGAHVGRNLGTEPVVLQVLYLLPEGAAFSIDSPAACP</sequence>
<dbReference type="InterPro" id="IPR013096">
    <property type="entry name" value="Cupin_2"/>
</dbReference>
<evidence type="ECO:0000256" key="2">
    <source>
        <dbReference type="SAM" id="SignalP"/>
    </source>
</evidence>
<evidence type="ECO:0000313" key="5">
    <source>
        <dbReference type="Proteomes" id="UP001595914"/>
    </source>
</evidence>
<keyword evidence="5" id="KW-1185">Reference proteome</keyword>
<evidence type="ECO:0000259" key="3">
    <source>
        <dbReference type="Pfam" id="PF07883"/>
    </source>
</evidence>